<reference evidence="2" key="1">
    <citation type="submission" date="2016-10" db="EMBL/GenBank/DDBJ databases">
        <authorList>
            <person name="Varghese N."/>
            <person name="Submissions S."/>
        </authorList>
    </citation>
    <scope>NUCLEOTIDE SEQUENCE [LARGE SCALE GENOMIC DNA]</scope>
    <source>
        <strain evidence="2">Gh-105</strain>
    </source>
</reference>
<name>A0A1I2TEK5_9HYPH</name>
<dbReference type="Proteomes" id="UP000199229">
    <property type="component" value="Unassembled WGS sequence"/>
</dbReference>
<protein>
    <submittedName>
        <fullName evidence="1">Uncharacterized protein</fullName>
    </submittedName>
</protein>
<accession>A0A1I2TEK5</accession>
<evidence type="ECO:0000313" key="1">
    <source>
        <dbReference type="EMBL" id="SFG63384.1"/>
    </source>
</evidence>
<sequence length="61" mass="6745">MRNILTLALLGAIGFVLVALYVAPSQPDLRRWYLDHACEHLDKVSPTLCQPLRDADGARGI</sequence>
<gene>
    <name evidence="1" type="ORF">SAMN05192565_10735</name>
</gene>
<dbReference type="RefSeq" id="WP_091970583.1">
    <property type="nucleotide sequence ID" value="NZ_FOPM01000007.1"/>
</dbReference>
<dbReference type="EMBL" id="FOPM01000007">
    <property type="protein sequence ID" value="SFG63384.1"/>
    <property type="molecule type" value="Genomic_DNA"/>
</dbReference>
<keyword evidence="2" id="KW-1185">Reference proteome</keyword>
<dbReference type="AlphaFoldDB" id="A0A1I2TEK5"/>
<dbReference type="OrthoDB" id="8003359at2"/>
<organism evidence="1 2">
    <name type="scientific">Methylobacterium gossipiicola</name>
    <dbReference type="NCBI Taxonomy" id="582675"/>
    <lineage>
        <taxon>Bacteria</taxon>
        <taxon>Pseudomonadati</taxon>
        <taxon>Pseudomonadota</taxon>
        <taxon>Alphaproteobacteria</taxon>
        <taxon>Hyphomicrobiales</taxon>
        <taxon>Methylobacteriaceae</taxon>
        <taxon>Methylobacterium</taxon>
    </lineage>
</organism>
<proteinExistence type="predicted"/>
<evidence type="ECO:0000313" key="2">
    <source>
        <dbReference type="Proteomes" id="UP000199229"/>
    </source>
</evidence>